<sequence>MSELNRPEPASAELAARAGHGNRADVLASTVGYWTPEIAATAAVGGGGAWLLHPAVLPVAGALLAARIVAARVARRRAERQQAERAARHTNEMTVEDSNTGAEAGTGTGTGTRGGAGVWGGIA</sequence>
<accession>A0A7X5UN30</accession>
<keyword evidence="2" id="KW-1133">Transmembrane helix</keyword>
<feature type="compositionally biased region" description="Basic and acidic residues" evidence="1">
    <location>
        <begin position="80"/>
        <end position="91"/>
    </location>
</feature>
<reference evidence="3 4" key="1">
    <citation type="submission" date="2020-03" db="EMBL/GenBank/DDBJ databases">
        <title>Sequencing the genomes of 1000 actinobacteria strains.</title>
        <authorList>
            <person name="Klenk H.-P."/>
        </authorList>
    </citation>
    <scope>NUCLEOTIDE SEQUENCE [LARGE SCALE GENOMIC DNA]</scope>
    <source>
        <strain evidence="3 4">DSM 45685</strain>
    </source>
</reference>
<keyword evidence="2" id="KW-0472">Membrane</keyword>
<dbReference type="Proteomes" id="UP000545493">
    <property type="component" value="Unassembled WGS sequence"/>
</dbReference>
<evidence type="ECO:0000256" key="1">
    <source>
        <dbReference type="SAM" id="MobiDB-lite"/>
    </source>
</evidence>
<keyword evidence="4" id="KW-1185">Reference proteome</keyword>
<comment type="caution">
    <text evidence="3">The sequence shown here is derived from an EMBL/GenBank/DDBJ whole genome shotgun (WGS) entry which is preliminary data.</text>
</comment>
<feature type="compositionally biased region" description="Gly residues" evidence="1">
    <location>
        <begin position="104"/>
        <end position="123"/>
    </location>
</feature>
<dbReference type="EMBL" id="JAAOYM010000001">
    <property type="protein sequence ID" value="NIJ11045.1"/>
    <property type="molecule type" value="Genomic_DNA"/>
</dbReference>
<protein>
    <submittedName>
        <fullName evidence="3">Uncharacterized protein</fullName>
    </submittedName>
</protein>
<organism evidence="3 4">
    <name type="scientific">Saccharomonospora amisosensis</name>
    <dbReference type="NCBI Taxonomy" id="1128677"/>
    <lineage>
        <taxon>Bacteria</taxon>
        <taxon>Bacillati</taxon>
        <taxon>Actinomycetota</taxon>
        <taxon>Actinomycetes</taxon>
        <taxon>Pseudonocardiales</taxon>
        <taxon>Pseudonocardiaceae</taxon>
        <taxon>Saccharomonospora</taxon>
    </lineage>
</organism>
<name>A0A7X5UN30_9PSEU</name>
<evidence type="ECO:0000256" key="2">
    <source>
        <dbReference type="SAM" id="Phobius"/>
    </source>
</evidence>
<feature type="transmembrane region" description="Helical" evidence="2">
    <location>
        <begin position="50"/>
        <end position="70"/>
    </location>
</feature>
<keyword evidence="2" id="KW-0812">Transmembrane</keyword>
<dbReference type="RefSeq" id="WP_167167794.1">
    <property type="nucleotide sequence ID" value="NZ_JAAOYM010000001.1"/>
</dbReference>
<dbReference type="AlphaFoldDB" id="A0A7X5UN30"/>
<feature type="region of interest" description="Disordered" evidence="1">
    <location>
        <begin position="80"/>
        <end position="123"/>
    </location>
</feature>
<proteinExistence type="predicted"/>
<gene>
    <name evidence="3" type="ORF">FHU38_001389</name>
</gene>
<evidence type="ECO:0000313" key="3">
    <source>
        <dbReference type="EMBL" id="NIJ11045.1"/>
    </source>
</evidence>
<evidence type="ECO:0000313" key="4">
    <source>
        <dbReference type="Proteomes" id="UP000545493"/>
    </source>
</evidence>